<dbReference type="SMART" id="SM00656">
    <property type="entry name" value="Amb_all"/>
    <property type="match status" value="1"/>
</dbReference>
<reference evidence="11" key="2">
    <citation type="submission" date="2020-05" db="EMBL/GenBank/DDBJ databases">
        <authorList>
            <person name="Kim H.-S."/>
            <person name="Proctor R.H."/>
            <person name="Brown D.W."/>
        </authorList>
    </citation>
    <scope>NUCLEOTIDE SEQUENCE</scope>
    <source>
        <strain evidence="11">NRRL 20472</strain>
    </source>
</reference>
<dbReference type="InterPro" id="IPR002022">
    <property type="entry name" value="Pec_lyase"/>
</dbReference>
<dbReference type="OrthoDB" id="1637350at2759"/>
<dbReference type="InterPro" id="IPR000254">
    <property type="entry name" value="CBD"/>
</dbReference>
<comment type="catalytic activity">
    <reaction evidence="6">
        <text>Eliminative cleavage of (1-&gt;4)-alpha-D-galacturonan methyl ester to give oligosaccharides with 4-deoxy-6-O-methyl-alpha-D-galact-4-enuronosyl groups at their non-reducing ends.</text>
        <dbReference type="EC" id="4.2.2.10"/>
    </reaction>
</comment>
<feature type="compositionally biased region" description="Low complexity" evidence="9">
    <location>
        <begin position="352"/>
        <end position="386"/>
    </location>
</feature>
<comment type="similarity">
    <text evidence="1">Belongs to the polysaccharide lyase 1 family.</text>
</comment>
<evidence type="ECO:0000256" key="2">
    <source>
        <dbReference type="ARBA" id="ARBA00022729"/>
    </source>
</evidence>
<feature type="domain" description="CBM1" evidence="10">
    <location>
        <begin position="422"/>
        <end position="458"/>
    </location>
</feature>
<dbReference type="InterPro" id="IPR012334">
    <property type="entry name" value="Pectin_lyas_fold"/>
</dbReference>
<dbReference type="InterPro" id="IPR039448">
    <property type="entry name" value="Beta_helix"/>
</dbReference>
<dbReference type="GO" id="GO:0030248">
    <property type="term" value="F:cellulose binding"/>
    <property type="evidence" value="ECO:0007669"/>
    <property type="project" value="InterPro"/>
</dbReference>
<evidence type="ECO:0000256" key="5">
    <source>
        <dbReference type="ARBA" id="ARBA00023239"/>
    </source>
</evidence>
<keyword evidence="5" id="KW-0456">Lyase</keyword>
<dbReference type="EC" id="4.2.2.10" evidence="8"/>
<feature type="compositionally biased region" description="Acidic residues" evidence="9">
    <location>
        <begin position="387"/>
        <end position="400"/>
    </location>
</feature>
<evidence type="ECO:0000259" key="10">
    <source>
        <dbReference type="PROSITE" id="PS51164"/>
    </source>
</evidence>
<evidence type="ECO:0000256" key="3">
    <source>
        <dbReference type="ARBA" id="ARBA00023157"/>
    </source>
</evidence>
<dbReference type="InterPro" id="IPR045032">
    <property type="entry name" value="PEL"/>
</dbReference>
<evidence type="ECO:0000256" key="9">
    <source>
        <dbReference type="SAM" id="MobiDB-lite"/>
    </source>
</evidence>
<dbReference type="InterPro" id="IPR011050">
    <property type="entry name" value="Pectin_lyase_fold/virulence"/>
</dbReference>
<evidence type="ECO:0000313" key="11">
    <source>
        <dbReference type="EMBL" id="KAF4959765.1"/>
    </source>
</evidence>
<sequence>MDTSPGCDRKQCSHADGGQLYIGDLSCGGDDVNAVSSIEFDKAGGAPLAVGSNKSIISSNGKGVLKGKGLTLVRGASNVIIQGIEITNINTEIVWGGDALELKGKNDGVWIDHCKFSLVGRMFIVSHYDGSRFTVSNNEFDGVTTASASCNNNHYWTMMFITDGDKVTFDKNYLHDVSGRAPKLGADGVSSNVQATNNLFSNMKGHAFDAYEGVSAILEGNAFESVDIPITESAAGVATIFDAPSEKANAACESVLGRACEVNSLTDSGDWPEKGDASALDGWSDLKEYLVDPVAASGVAALVKAGAGPAGLGSASASKETEATPEKTVAEEADETTEKPAAKTTAVDEPATETPVAEEPATTEAPATEAPATEEPATEGPTAGDPIPDDVEECDEEESTKEEPAEKPVEEKPATEQPSPGEEVPRYGRCGGNGYTGSTKCAAGTSCVIQNDWYSQRLSSSTRRVKRALRIVN</sequence>
<gene>
    <name evidence="11" type="ORF">FSARC_10641</name>
</gene>
<feature type="compositionally biased region" description="Basic and acidic residues" evidence="9">
    <location>
        <begin position="401"/>
        <end position="414"/>
    </location>
</feature>
<dbReference type="GO" id="GO:0005576">
    <property type="term" value="C:extracellular region"/>
    <property type="evidence" value="ECO:0007669"/>
    <property type="project" value="InterPro"/>
</dbReference>
<protein>
    <recommendedName>
        <fullName evidence="8">pectin lyase</fullName>
        <ecNumber evidence="8">4.2.2.10</ecNumber>
    </recommendedName>
</protein>
<evidence type="ECO:0000256" key="7">
    <source>
        <dbReference type="ARBA" id="ARBA00037631"/>
    </source>
</evidence>
<dbReference type="GO" id="GO:0047490">
    <property type="term" value="F:pectin lyase activity"/>
    <property type="evidence" value="ECO:0007669"/>
    <property type="project" value="UniProtKB-EC"/>
</dbReference>
<dbReference type="SUPFAM" id="SSF57180">
    <property type="entry name" value="Cellulose-binding domain"/>
    <property type="match status" value="1"/>
</dbReference>
<dbReference type="Pfam" id="PF00734">
    <property type="entry name" value="CBM_1"/>
    <property type="match status" value="1"/>
</dbReference>
<reference evidence="11" key="1">
    <citation type="journal article" date="2020" name="BMC Genomics">
        <title>Correction to: Identification and distribution of gene clusters required for synthesis of sphingolipid metabolism inhibitors in diverse species of the filamentous fungus Fusarium.</title>
        <authorList>
            <person name="Kim H.S."/>
            <person name="Lohmar J.M."/>
            <person name="Busman M."/>
            <person name="Brown D.W."/>
            <person name="Naumann T.A."/>
            <person name="Divon H.H."/>
            <person name="Lysoe E."/>
            <person name="Uhlig S."/>
            <person name="Proctor R.H."/>
        </authorList>
    </citation>
    <scope>NUCLEOTIDE SEQUENCE</scope>
    <source>
        <strain evidence="11">NRRL 20472</strain>
    </source>
</reference>
<keyword evidence="2" id="KW-0732">Signal</keyword>
<dbReference type="PROSITE" id="PS51164">
    <property type="entry name" value="CBM1_2"/>
    <property type="match status" value="1"/>
</dbReference>
<dbReference type="SUPFAM" id="SSF51126">
    <property type="entry name" value="Pectin lyase-like"/>
    <property type="match status" value="1"/>
</dbReference>
<evidence type="ECO:0000256" key="6">
    <source>
        <dbReference type="ARBA" id="ARBA00036818"/>
    </source>
</evidence>
<keyword evidence="12" id="KW-1185">Reference proteome</keyword>
<dbReference type="EMBL" id="JABEXW010000654">
    <property type="protein sequence ID" value="KAF4959765.1"/>
    <property type="molecule type" value="Genomic_DNA"/>
</dbReference>
<dbReference type="Proteomes" id="UP000622797">
    <property type="component" value="Unassembled WGS sequence"/>
</dbReference>
<evidence type="ECO:0000256" key="4">
    <source>
        <dbReference type="ARBA" id="ARBA00023180"/>
    </source>
</evidence>
<evidence type="ECO:0000313" key="12">
    <source>
        <dbReference type="Proteomes" id="UP000622797"/>
    </source>
</evidence>
<dbReference type="PANTHER" id="PTHR31683">
    <property type="entry name" value="PECTATE LYASE 18-RELATED"/>
    <property type="match status" value="1"/>
</dbReference>
<keyword evidence="3" id="KW-1015">Disulfide bond</keyword>
<dbReference type="Pfam" id="PF13229">
    <property type="entry name" value="Beta_helix"/>
    <property type="match status" value="1"/>
</dbReference>
<evidence type="ECO:0000256" key="1">
    <source>
        <dbReference type="ARBA" id="ARBA00010980"/>
    </source>
</evidence>
<dbReference type="InterPro" id="IPR035971">
    <property type="entry name" value="CBD_sf"/>
</dbReference>
<feature type="region of interest" description="Disordered" evidence="9">
    <location>
        <begin position="308"/>
        <end position="435"/>
    </location>
</feature>
<comment type="function">
    <text evidence="7">Pectinolytic enzymes consist of four classes of enzymes: pectin lyase, polygalacturonase, pectin methylesterase and rhamnogalacturonase. Among pectinolytic enzymes, pectin lyase is the most important in depolymerization of pectin, since it cleaves internal glycosidic bonds of highly methylated pectins.</text>
</comment>
<dbReference type="GO" id="GO:0005975">
    <property type="term" value="P:carbohydrate metabolic process"/>
    <property type="evidence" value="ECO:0007669"/>
    <property type="project" value="InterPro"/>
</dbReference>
<feature type="compositionally biased region" description="Basic and acidic residues" evidence="9">
    <location>
        <begin position="319"/>
        <end position="341"/>
    </location>
</feature>
<dbReference type="Gene3D" id="2.160.20.10">
    <property type="entry name" value="Single-stranded right-handed beta-helix, Pectin lyase-like"/>
    <property type="match status" value="1"/>
</dbReference>
<comment type="caution">
    <text evidence="11">The sequence shown here is derived from an EMBL/GenBank/DDBJ whole genome shotgun (WGS) entry which is preliminary data.</text>
</comment>
<dbReference type="GO" id="GO:0030570">
    <property type="term" value="F:pectate lyase activity"/>
    <property type="evidence" value="ECO:0007669"/>
    <property type="project" value="InterPro"/>
</dbReference>
<name>A0A8H4X397_9HYPO</name>
<dbReference type="AlphaFoldDB" id="A0A8H4X397"/>
<dbReference type="PANTHER" id="PTHR31683:SF67">
    <property type="entry name" value="PECTIN LYASE F-RELATED"/>
    <property type="match status" value="1"/>
</dbReference>
<proteinExistence type="inferred from homology"/>
<evidence type="ECO:0000256" key="8">
    <source>
        <dbReference type="ARBA" id="ARBA00039082"/>
    </source>
</evidence>
<accession>A0A8H4X397</accession>
<organism evidence="11 12">
    <name type="scientific">Fusarium sarcochroum</name>
    <dbReference type="NCBI Taxonomy" id="1208366"/>
    <lineage>
        <taxon>Eukaryota</taxon>
        <taxon>Fungi</taxon>
        <taxon>Dikarya</taxon>
        <taxon>Ascomycota</taxon>
        <taxon>Pezizomycotina</taxon>
        <taxon>Sordariomycetes</taxon>
        <taxon>Hypocreomycetidae</taxon>
        <taxon>Hypocreales</taxon>
        <taxon>Nectriaceae</taxon>
        <taxon>Fusarium</taxon>
        <taxon>Fusarium lateritium species complex</taxon>
    </lineage>
</organism>
<dbReference type="SMART" id="SM00236">
    <property type="entry name" value="fCBD"/>
    <property type="match status" value="1"/>
</dbReference>
<keyword evidence="4" id="KW-0325">Glycoprotein</keyword>